<dbReference type="CDD" id="cd00303">
    <property type="entry name" value="retropepsin_like"/>
    <property type="match status" value="1"/>
</dbReference>
<protein>
    <recommendedName>
        <fullName evidence="18">Gypsy retrotransposon integrase-like protein 1</fullName>
        <ecNumber evidence="3">2.7.7.49</ecNumber>
        <ecNumber evidence="2">3.1.26.4</ecNumber>
    </recommendedName>
</protein>
<dbReference type="InterPro" id="IPR056924">
    <property type="entry name" value="SH3_Tf2-1"/>
</dbReference>
<evidence type="ECO:0000256" key="3">
    <source>
        <dbReference type="ARBA" id="ARBA00012493"/>
    </source>
</evidence>
<dbReference type="SUPFAM" id="SSF56672">
    <property type="entry name" value="DNA/RNA polymerases"/>
    <property type="match status" value="1"/>
</dbReference>
<keyword evidence="9" id="KW-0064">Aspartyl protease</keyword>
<keyword evidence="4" id="KW-0645">Protease</keyword>
<evidence type="ECO:0000256" key="14">
    <source>
        <dbReference type="ARBA" id="ARBA00022918"/>
    </source>
</evidence>
<evidence type="ECO:0000256" key="1">
    <source>
        <dbReference type="ARBA" id="ARBA00010879"/>
    </source>
</evidence>
<accession>A0ABQ8MML6</accession>
<keyword evidence="17" id="KW-0233">DNA recombination</keyword>
<dbReference type="Pfam" id="PF17921">
    <property type="entry name" value="Integrase_H2C2"/>
    <property type="match status" value="1"/>
</dbReference>
<gene>
    <name evidence="21" type="ORF">H4Q32_002205</name>
</gene>
<dbReference type="Pfam" id="PF24626">
    <property type="entry name" value="SH3_Tf2-1"/>
    <property type="match status" value="1"/>
</dbReference>
<dbReference type="CDD" id="cd01647">
    <property type="entry name" value="RT_LTR"/>
    <property type="match status" value="1"/>
</dbReference>
<comment type="caution">
    <text evidence="21">The sequence shown here is derived from an EMBL/GenBank/DDBJ whole genome shotgun (WGS) entry which is preliminary data.</text>
</comment>
<evidence type="ECO:0000256" key="11">
    <source>
        <dbReference type="ARBA" id="ARBA00022801"/>
    </source>
</evidence>
<name>A0ABQ8MML6_LABRO</name>
<evidence type="ECO:0000256" key="8">
    <source>
        <dbReference type="ARBA" id="ARBA00022723"/>
    </source>
</evidence>
<keyword evidence="22" id="KW-1185">Reference proteome</keyword>
<dbReference type="Pfam" id="PF17917">
    <property type="entry name" value="RT_RNaseH"/>
    <property type="match status" value="1"/>
</dbReference>
<organism evidence="21 22">
    <name type="scientific">Labeo rohita</name>
    <name type="common">Indian major carp</name>
    <name type="synonym">Cyprinus rohita</name>
    <dbReference type="NCBI Taxonomy" id="84645"/>
    <lineage>
        <taxon>Eukaryota</taxon>
        <taxon>Metazoa</taxon>
        <taxon>Chordata</taxon>
        <taxon>Craniata</taxon>
        <taxon>Vertebrata</taxon>
        <taxon>Euteleostomi</taxon>
        <taxon>Actinopterygii</taxon>
        <taxon>Neopterygii</taxon>
        <taxon>Teleostei</taxon>
        <taxon>Ostariophysi</taxon>
        <taxon>Cypriniformes</taxon>
        <taxon>Cyprinidae</taxon>
        <taxon>Labeoninae</taxon>
        <taxon>Labeonini</taxon>
        <taxon>Labeo</taxon>
    </lineage>
</organism>
<dbReference type="InterPro" id="IPR043502">
    <property type="entry name" value="DNA/RNA_pol_sf"/>
</dbReference>
<evidence type="ECO:0000259" key="20">
    <source>
        <dbReference type="PROSITE" id="PS50878"/>
    </source>
</evidence>
<dbReference type="PANTHER" id="PTHR37984:SF5">
    <property type="entry name" value="PROTEIN NYNRIN-LIKE"/>
    <property type="match status" value="1"/>
</dbReference>
<dbReference type="PANTHER" id="PTHR37984">
    <property type="entry name" value="PROTEIN CBG26694"/>
    <property type="match status" value="1"/>
</dbReference>
<evidence type="ECO:0000256" key="2">
    <source>
        <dbReference type="ARBA" id="ARBA00012180"/>
    </source>
</evidence>
<dbReference type="EC" id="3.1.26.4" evidence="2"/>
<dbReference type="InterPro" id="IPR036397">
    <property type="entry name" value="RNaseH_sf"/>
</dbReference>
<dbReference type="Gene3D" id="3.10.10.10">
    <property type="entry name" value="HIV Type 1 Reverse Transcriptase, subunit A, domain 1"/>
    <property type="match status" value="1"/>
</dbReference>
<evidence type="ECO:0000256" key="12">
    <source>
        <dbReference type="ARBA" id="ARBA00022842"/>
    </source>
</evidence>
<evidence type="ECO:0000256" key="5">
    <source>
        <dbReference type="ARBA" id="ARBA00022679"/>
    </source>
</evidence>
<keyword evidence="11" id="KW-0378">Hydrolase</keyword>
<dbReference type="Gene3D" id="1.10.340.70">
    <property type="match status" value="1"/>
</dbReference>
<keyword evidence="12" id="KW-0460">Magnesium</keyword>
<keyword evidence="13" id="KW-0229">DNA integration</keyword>
<keyword evidence="16" id="KW-0238">DNA-binding</keyword>
<evidence type="ECO:0000256" key="19">
    <source>
        <dbReference type="SAM" id="MobiDB-lite"/>
    </source>
</evidence>
<dbReference type="Gene3D" id="2.40.70.10">
    <property type="entry name" value="Acid Proteases"/>
    <property type="match status" value="1"/>
</dbReference>
<dbReference type="Gene3D" id="3.30.420.10">
    <property type="entry name" value="Ribonuclease H-like superfamily/Ribonuclease H"/>
    <property type="match status" value="2"/>
</dbReference>
<evidence type="ECO:0000256" key="15">
    <source>
        <dbReference type="ARBA" id="ARBA00022932"/>
    </source>
</evidence>
<evidence type="ECO:0000256" key="16">
    <source>
        <dbReference type="ARBA" id="ARBA00023125"/>
    </source>
</evidence>
<dbReference type="InterPro" id="IPR043128">
    <property type="entry name" value="Rev_trsase/Diguanyl_cyclase"/>
</dbReference>
<keyword evidence="7" id="KW-0540">Nuclease</keyword>
<dbReference type="InterPro" id="IPR021109">
    <property type="entry name" value="Peptidase_aspartic_dom_sf"/>
</dbReference>
<keyword evidence="10" id="KW-0255">Endonuclease</keyword>
<proteinExistence type="inferred from homology"/>
<dbReference type="PROSITE" id="PS50878">
    <property type="entry name" value="RT_POL"/>
    <property type="match status" value="1"/>
</dbReference>
<dbReference type="EMBL" id="JACTAM010000005">
    <property type="protein sequence ID" value="KAI2664082.1"/>
    <property type="molecule type" value="Genomic_DNA"/>
</dbReference>
<evidence type="ECO:0000313" key="22">
    <source>
        <dbReference type="Proteomes" id="UP000830375"/>
    </source>
</evidence>
<comment type="similarity">
    <text evidence="1">Belongs to the beta type-B retroviral polymerase family. HERV class-II K(HML-2) pol subfamily.</text>
</comment>
<feature type="region of interest" description="Disordered" evidence="19">
    <location>
        <begin position="125"/>
        <end position="177"/>
    </location>
</feature>
<dbReference type="InterPro" id="IPR050951">
    <property type="entry name" value="Retrovirus_Pol_polyprotein"/>
</dbReference>
<dbReference type="Gene3D" id="3.30.70.270">
    <property type="match status" value="2"/>
</dbReference>
<dbReference type="CDD" id="cd09274">
    <property type="entry name" value="RNase_HI_RT_Ty3"/>
    <property type="match status" value="1"/>
</dbReference>
<dbReference type="Proteomes" id="UP000830375">
    <property type="component" value="Unassembled WGS sequence"/>
</dbReference>
<dbReference type="InterPro" id="IPR041588">
    <property type="entry name" value="Integrase_H2C2"/>
</dbReference>
<dbReference type="EC" id="2.7.7.49" evidence="3"/>
<dbReference type="InterPro" id="IPR012337">
    <property type="entry name" value="RNaseH-like_sf"/>
</dbReference>
<dbReference type="SUPFAM" id="SSF53098">
    <property type="entry name" value="Ribonuclease H-like"/>
    <property type="match status" value="1"/>
</dbReference>
<feature type="domain" description="Reverse transcriptase" evidence="20">
    <location>
        <begin position="430"/>
        <end position="609"/>
    </location>
</feature>
<evidence type="ECO:0000256" key="13">
    <source>
        <dbReference type="ARBA" id="ARBA00022908"/>
    </source>
</evidence>
<dbReference type="InterPro" id="IPR041373">
    <property type="entry name" value="RT_RNaseH"/>
</dbReference>
<reference evidence="21 22" key="1">
    <citation type="submission" date="2022-01" db="EMBL/GenBank/DDBJ databases">
        <title>A high-quality chromosome-level genome assembly of rohu carp, Labeo rohita.</title>
        <authorList>
            <person name="Arick M.A. II"/>
            <person name="Hsu C.-Y."/>
            <person name="Magbanua Z."/>
            <person name="Pechanova O."/>
            <person name="Grover C."/>
            <person name="Miller E."/>
            <person name="Thrash A."/>
            <person name="Ezzel L."/>
            <person name="Alam S."/>
            <person name="Benzie J."/>
            <person name="Hamilton M."/>
            <person name="Karsi A."/>
            <person name="Lawrence M.L."/>
            <person name="Peterson D.G."/>
        </authorList>
    </citation>
    <scope>NUCLEOTIDE SEQUENCE [LARGE SCALE GENOMIC DNA]</scope>
    <source>
        <strain evidence="22">BAU-BD-2019</strain>
        <tissue evidence="21">Blood</tissue>
    </source>
</reference>
<sequence length="1186" mass="133201">MGMKIELLSQTRSLWLPPFRTNGNLPLSSKTTLPTNPCLGLSLPVPGPRGHFPFGGYFSVSRWAVHREVLLTMLSILSVYLSDCLLVANRTAFTVCEPLLPVLYRPLPAPRIIAFDLCDDAKDESQIQSGRNSPCKGSGQAAIKRNNPWGRQGSIKGRQQRFTHSKGSPNSGEGSRWCGTGEATETAFVTEYCGQAGHIRATCPTRPPRPPTSVSLSRPSLNCCKVPVRLSSVNITVETTALIDSGAVGNFIDKDFVRTNQLPVVSCSSPVAVAALDGRPLGTGRVDHVTQELTLCLEPHHQESIRFFVITSPQSPLILGYPWLNLHEPTISWARGTITDWSPHCHKHCVTPAPQLPTKPSSSPPSSSIPHEYHDLLEAFSTVRATELPPHRPGDCAIELMPGAIPPRGRIFPLSQPESEAMENYIKEELAKGFIRPSTSPVSAGFFFVKKKDGGLRPCIDYRSLNEVTVKYRYPLPLVPPALEQLRSAKYYTKLDLRSAYNLIRIREGDEWKTAFSTTSGHYEYRVMPFGLANSPLYFQAFVNDVFRDMLNRWVIVYIDDILIFSNSYSEHIQHVRAVLKRLIHHQLYAKEEKCQFHQEKISFLGYVISPEGVAMDETKVTAVRNWPQPKTLKQLQRFLGFSNFYRRFIRNFSTVAAPLTSMVKKGSARLSWSPEALHAFHDLRLRFSSAPVLKHPDSQLPFLVEVDASSTGVGAILSQRLGEPPRTFPCAFFSHKLSPAERNYDVGNRELLAIKLALEEWRHWLEGALHPFVILTDHKNLEYIRTAKVLNHRQARWALFFTRFQFTISYRPGSQNHKADALSRVHEPDHASPPPETILPASMLIAPVAWDLMTEISEAHSRDPPPAECPENRTYVPAELRPRVLSEVHARPSSGHPGIEATIDLLHNRFWWPSLRSDSIDFVKNCVVCNTTKASRQLPAGLLQPLPVPKRPWSHIAVDFITDLPPSQGHTTILTVIDRFSKGCRLIPLPKLPTALETAEALCNAVFRFYGVNVSLTSGYHPEANGQAERLNQELTRFLRSYCHDHQEDWSRFLLWAEYAQNSIRKPSTNLTPFQSRPPGIGPTFTFKEPSAGPRPRPIVIADPIPPYELGQWVWLSTRDLHLRLPCKKLSPRYVGPFKIIRQITPVSFRLALPAEYRISPTFHVSLLKPTGAPDGEEILEETAS</sequence>
<dbReference type="Pfam" id="PF00078">
    <property type="entry name" value="RVT_1"/>
    <property type="match status" value="1"/>
</dbReference>
<evidence type="ECO:0000256" key="17">
    <source>
        <dbReference type="ARBA" id="ARBA00023172"/>
    </source>
</evidence>
<evidence type="ECO:0000256" key="10">
    <source>
        <dbReference type="ARBA" id="ARBA00022759"/>
    </source>
</evidence>
<keyword evidence="14" id="KW-0695">RNA-directed DNA polymerase</keyword>
<keyword evidence="8" id="KW-0479">Metal-binding</keyword>
<evidence type="ECO:0000313" key="21">
    <source>
        <dbReference type="EMBL" id="KAI2664082.1"/>
    </source>
</evidence>
<keyword evidence="5" id="KW-0808">Transferase</keyword>
<evidence type="ECO:0000256" key="9">
    <source>
        <dbReference type="ARBA" id="ARBA00022750"/>
    </source>
</evidence>
<evidence type="ECO:0000256" key="6">
    <source>
        <dbReference type="ARBA" id="ARBA00022695"/>
    </source>
</evidence>
<evidence type="ECO:0000256" key="7">
    <source>
        <dbReference type="ARBA" id="ARBA00022722"/>
    </source>
</evidence>
<evidence type="ECO:0000256" key="4">
    <source>
        <dbReference type="ARBA" id="ARBA00022670"/>
    </source>
</evidence>
<dbReference type="InterPro" id="IPR000477">
    <property type="entry name" value="RT_dom"/>
</dbReference>
<keyword evidence="15" id="KW-0239">DNA-directed DNA polymerase</keyword>
<keyword evidence="6" id="KW-0548">Nucleotidyltransferase</keyword>
<evidence type="ECO:0000256" key="18">
    <source>
        <dbReference type="ARBA" id="ARBA00039658"/>
    </source>
</evidence>